<name>A0ABP8ADJ2_9MICO</name>
<protein>
    <submittedName>
        <fullName evidence="2">Uncharacterized protein</fullName>
    </submittedName>
</protein>
<keyword evidence="3" id="KW-1185">Reference proteome</keyword>
<organism evidence="2 3">
    <name type="scientific">Gryllotalpicola koreensis</name>
    <dbReference type="NCBI Taxonomy" id="993086"/>
    <lineage>
        <taxon>Bacteria</taxon>
        <taxon>Bacillati</taxon>
        <taxon>Actinomycetota</taxon>
        <taxon>Actinomycetes</taxon>
        <taxon>Micrococcales</taxon>
        <taxon>Microbacteriaceae</taxon>
        <taxon>Gryllotalpicola</taxon>
    </lineage>
</organism>
<reference evidence="3" key="1">
    <citation type="journal article" date="2019" name="Int. J. Syst. Evol. Microbiol.">
        <title>The Global Catalogue of Microorganisms (GCM) 10K type strain sequencing project: providing services to taxonomists for standard genome sequencing and annotation.</title>
        <authorList>
            <consortium name="The Broad Institute Genomics Platform"/>
            <consortium name="The Broad Institute Genome Sequencing Center for Infectious Disease"/>
            <person name="Wu L."/>
            <person name="Ma J."/>
        </authorList>
    </citation>
    <scope>NUCLEOTIDE SEQUENCE [LARGE SCALE GENOMIC DNA]</scope>
    <source>
        <strain evidence="3">JCM 17591</strain>
    </source>
</reference>
<sequence>MSQTTRPVTTSRPGDPQALGLRSILTDLLPRTVHTPDGPERYTVSAVFTRRPTAGEIEAINGAEARASLESAHYPRATLKVSDRRLEIGNTSLEELAGGLAAVISGLLARISATDEARSHVAADEVADHNQREAQRAASIRELVDAIPLSPIGFVQHSEELGLARLVTALLPSTLGTEFASRRYTVTAEFTRPPTRTELTMIDGPTARALLDEAGYTAVTLKPRDRRLEIHDTNLAELTDGLAAIIAAHLAETTQAATARDTETAAEATRLAQQEEQRAEYIRTAAAAISFAAPPEPGRSVPGQDDEISAEASELGEWEDEGGSAAVS</sequence>
<feature type="region of interest" description="Disordered" evidence="1">
    <location>
        <begin position="292"/>
        <end position="328"/>
    </location>
</feature>
<evidence type="ECO:0000313" key="3">
    <source>
        <dbReference type="Proteomes" id="UP001501079"/>
    </source>
</evidence>
<evidence type="ECO:0000313" key="2">
    <source>
        <dbReference type="EMBL" id="GAA4182215.1"/>
    </source>
</evidence>
<feature type="compositionally biased region" description="Acidic residues" evidence="1">
    <location>
        <begin position="304"/>
        <end position="322"/>
    </location>
</feature>
<evidence type="ECO:0000256" key="1">
    <source>
        <dbReference type="SAM" id="MobiDB-lite"/>
    </source>
</evidence>
<comment type="caution">
    <text evidence="2">The sequence shown here is derived from an EMBL/GenBank/DDBJ whole genome shotgun (WGS) entry which is preliminary data.</text>
</comment>
<proteinExistence type="predicted"/>
<dbReference type="EMBL" id="BAABBW010000009">
    <property type="protein sequence ID" value="GAA4182215.1"/>
    <property type="molecule type" value="Genomic_DNA"/>
</dbReference>
<accession>A0ABP8ADJ2</accession>
<gene>
    <name evidence="2" type="ORF">GCM10022287_38660</name>
</gene>
<dbReference type="Proteomes" id="UP001501079">
    <property type="component" value="Unassembled WGS sequence"/>
</dbReference>